<proteinExistence type="predicted"/>
<dbReference type="Pfam" id="PF05974">
    <property type="entry name" value="DUF892"/>
    <property type="match status" value="1"/>
</dbReference>
<dbReference type="PANTHER" id="PTHR30565">
    <property type="entry name" value="PROTEIN YCIF"/>
    <property type="match status" value="1"/>
</dbReference>
<dbReference type="InterPro" id="IPR010287">
    <property type="entry name" value="DUF892_YciF-like"/>
</dbReference>
<name>A0A2N3V1F7_9BACT</name>
<sequence length="176" mass="19872">MYDAKPFQAMKLNNLNDLFIHELKDIYNAEKQITKALPKMMKEASSSQLKKAFEMHLSETEKQIERLEQVFDLLGMKASGEKCKAMEGIIKEAQDMMSENADSDVMDAALIASAQRVEHYEIAGYGTLCTYAKQLGHKEILKLLLMTLEEEKATDLKLTDLAESKINVKAEHKGAK</sequence>
<evidence type="ECO:0000313" key="2">
    <source>
        <dbReference type="EMBL" id="PKV75455.1"/>
    </source>
</evidence>
<feature type="coiled-coil region" evidence="1">
    <location>
        <begin position="50"/>
        <end position="77"/>
    </location>
</feature>
<dbReference type="Gene3D" id="1.20.1260.10">
    <property type="match status" value="1"/>
</dbReference>
<accession>A0A2N3V1F7</accession>
<evidence type="ECO:0000256" key="1">
    <source>
        <dbReference type="SAM" id="Coils"/>
    </source>
</evidence>
<keyword evidence="3" id="KW-1185">Reference proteome</keyword>
<dbReference type="CDD" id="cd07909">
    <property type="entry name" value="YciF"/>
    <property type="match status" value="1"/>
</dbReference>
<dbReference type="InterPro" id="IPR047114">
    <property type="entry name" value="YciF"/>
</dbReference>
<gene>
    <name evidence="2" type="ORF">BD749_0397</name>
</gene>
<dbReference type="InterPro" id="IPR012347">
    <property type="entry name" value="Ferritin-like"/>
</dbReference>
<protein>
    <submittedName>
        <fullName evidence="2">Ferritin-like metal-binding protein YciE</fullName>
    </submittedName>
</protein>
<reference evidence="2 3" key="1">
    <citation type="submission" date="2017-12" db="EMBL/GenBank/DDBJ databases">
        <title>Genomic Encyclopedia of Type Strains, Phase III (KMG-III): the genomes of soil and plant-associated and newly described type strains.</title>
        <authorList>
            <person name="Whitman W."/>
        </authorList>
    </citation>
    <scope>NUCLEOTIDE SEQUENCE [LARGE SCALE GENOMIC DNA]</scope>
    <source>
        <strain evidence="2 3">LP43</strain>
    </source>
</reference>
<dbReference type="EMBL" id="PJMU01000001">
    <property type="protein sequence ID" value="PKV75455.1"/>
    <property type="molecule type" value="Genomic_DNA"/>
</dbReference>
<dbReference type="SUPFAM" id="SSF47240">
    <property type="entry name" value="Ferritin-like"/>
    <property type="match status" value="1"/>
</dbReference>
<keyword evidence="1" id="KW-0175">Coiled coil</keyword>
<comment type="caution">
    <text evidence="2">The sequence shown here is derived from an EMBL/GenBank/DDBJ whole genome shotgun (WGS) entry which is preliminary data.</text>
</comment>
<dbReference type="AlphaFoldDB" id="A0A2N3V1F7"/>
<dbReference type="InterPro" id="IPR009078">
    <property type="entry name" value="Ferritin-like_SF"/>
</dbReference>
<dbReference type="Proteomes" id="UP000233782">
    <property type="component" value="Unassembled WGS sequence"/>
</dbReference>
<organism evidence="2 3">
    <name type="scientific">Pontibacter ramchanderi</name>
    <dbReference type="NCBI Taxonomy" id="1179743"/>
    <lineage>
        <taxon>Bacteria</taxon>
        <taxon>Pseudomonadati</taxon>
        <taxon>Bacteroidota</taxon>
        <taxon>Cytophagia</taxon>
        <taxon>Cytophagales</taxon>
        <taxon>Hymenobacteraceae</taxon>
        <taxon>Pontibacter</taxon>
    </lineage>
</organism>
<evidence type="ECO:0000313" key="3">
    <source>
        <dbReference type="Proteomes" id="UP000233782"/>
    </source>
</evidence>
<dbReference type="PANTHER" id="PTHR30565:SF9">
    <property type="entry name" value="PROTEIN YCIF"/>
    <property type="match status" value="1"/>
</dbReference>